<proteinExistence type="predicted"/>
<dbReference type="PANTHER" id="PTHR24148">
    <property type="entry name" value="ANKYRIN REPEAT DOMAIN-CONTAINING PROTEIN 39 HOMOLOG-RELATED"/>
    <property type="match status" value="1"/>
</dbReference>
<evidence type="ECO:0000313" key="2">
    <source>
        <dbReference type="EMBL" id="KAH7359401.1"/>
    </source>
</evidence>
<dbReference type="Pfam" id="PF06985">
    <property type="entry name" value="HET"/>
    <property type="match status" value="1"/>
</dbReference>
<reference evidence="2" key="1">
    <citation type="journal article" date="2021" name="Nat. Commun.">
        <title>Genetic determinants of endophytism in the Arabidopsis root mycobiome.</title>
        <authorList>
            <person name="Mesny F."/>
            <person name="Miyauchi S."/>
            <person name="Thiergart T."/>
            <person name="Pickel B."/>
            <person name="Atanasova L."/>
            <person name="Karlsson M."/>
            <person name="Huettel B."/>
            <person name="Barry K.W."/>
            <person name="Haridas S."/>
            <person name="Chen C."/>
            <person name="Bauer D."/>
            <person name="Andreopoulos W."/>
            <person name="Pangilinan J."/>
            <person name="LaButti K."/>
            <person name="Riley R."/>
            <person name="Lipzen A."/>
            <person name="Clum A."/>
            <person name="Drula E."/>
            <person name="Henrissat B."/>
            <person name="Kohler A."/>
            <person name="Grigoriev I.V."/>
            <person name="Martin F.M."/>
            <person name="Hacquard S."/>
        </authorList>
    </citation>
    <scope>NUCLEOTIDE SEQUENCE</scope>
    <source>
        <strain evidence="2">MPI-CAGE-AT-0016</strain>
    </source>
</reference>
<dbReference type="PANTHER" id="PTHR24148:SF64">
    <property type="entry name" value="HETEROKARYON INCOMPATIBILITY DOMAIN-CONTAINING PROTEIN"/>
    <property type="match status" value="1"/>
</dbReference>
<comment type="caution">
    <text evidence="2">The sequence shown here is derived from an EMBL/GenBank/DDBJ whole genome shotgun (WGS) entry which is preliminary data.</text>
</comment>
<dbReference type="InterPro" id="IPR052895">
    <property type="entry name" value="HetReg/Transcr_Mod"/>
</dbReference>
<dbReference type="OrthoDB" id="4850135at2759"/>
<dbReference type="AlphaFoldDB" id="A0A8K0TFT7"/>
<dbReference type="EMBL" id="JAGPXD010000004">
    <property type="protein sequence ID" value="KAH7359401.1"/>
    <property type="molecule type" value="Genomic_DNA"/>
</dbReference>
<organism evidence="2 3">
    <name type="scientific">Plectosphaerella cucumerina</name>
    <dbReference type="NCBI Taxonomy" id="40658"/>
    <lineage>
        <taxon>Eukaryota</taxon>
        <taxon>Fungi</taxon>
        <taxon>Dikarya</taxon>
        <taxon>Ascomycota</taxon>
        <taxon>Pezizomycotina</taxon>
        <taxon>Sordariomycetes</taxon>
        <taxon>Hypocreomycetidae</taxon>
        <taxon>Glomerellales</taxon>
        <taxon>Plectosphaerellaceae</taxon>
        <taxon>Plectosphaerella</taxon>
    </lineage>
</organism>
<dbReference type="InterPro" id="IPR010730">
    <property type="entry name" value="HET"/>
</dbReference>
<sequence>MASTDPFYKHLDLQIPSENIRLLTVRNGDSKSLLRATLQEVSIHNLPHYMALSYVWGNPTTKKNLLVNGRIMKIQPNVSDALRRLRARHGSFAIWIDAICINQTNPEERATQVLIMRQIYESASLAVVYLGEIDNGSQLQQLFASLYTFSVNFHASTSAEIDWRNLTRYGLSDVESPDWQPFLHFLRHPWFSRVWVFQESLVARKSIFIQGDCSISQVELFFLPSHLGLEASYRTAYRPPWANKREHHGTISPTMCNHQFGPGSGSFSLHSSNLDTSTTHYPVTEELKFPSHRSKGPCVCSLGGFTGSRGPKTRTRLSRRPRGYL</sequence>
<evidence type="ECO:0000259" key="1">
    <source>
        <dbReference type="Pfam" id="PF06985"/>
    </source>
</evidence>
<keyword evidence="3" id="KW-1185">Reference proteome</keyword>
<evidence type="ECO:0000313" key="3">
    <source>
        <dbReference type="Proteomes" id="UP000813385"/>
    </source>
</evidence>
<dbReference type="Proteomes" id="UP000813385">
    <property type="component" value="Unassembled WGS sequence"/>
</dbReference>
<accession>A0A8K0TFT7</accession>
<feature type="domain" description="Heterokaryon incompatibility" evidence="1">
    <location>
        <begin position="49"/>
        <end position="199"/>
    </location>
</feature>
<gene>
    <name evidence="2" type="ORF">B0T11DRAFT_114890</name>
</gene>
<protein>
    <submittedName>
        <fullName evidence="2">Heterokaryon incompatibility protein-domain-containing protein</fullName>
    </submittedName>
</protein>
<name>A0A8K0TFT7_9PEZI</name>